<dbReference type="STRING" id="157652.A0A371E4S4"/>
<keyword evidence="2" id="KW-1185">Reference proteome</keyword>
<dbReference type="AlphaFoldDB" id="A0A371E4S4"/>
<dbReference type="OrthoDB" id="1683859at2759"/>
<sequence length="149" mass="17072">MIDSAWIHEEFSDDKLIKEECDYDNLQLQMEEGCIKPLTAHVKLAEAPNMDHSRWSLPRSNALYGSSIMLIELESSHECPIGKSLKVVGNLIQTRINIMCLQETKWVGEKDKDLDTTGFKLQYTREDRGKNGVHIIVNKNWKSVVNVKV</sequence>
<reference evidence="1" key="1">
    <citation type="submission" date="2018-05" db="EMBL/GenBank/DDBJ databases">
        <title>Draft genome of Mucuna pruriens seed.</title>
        <authorList>
            <person name="Nnadi N.E."/>
            <person name="Vos R."/>
            <person name="Hasami M.H."/>
            <person name="Devisetty U.K."/>
            <person name="Aguiy J.C."/>
        </authorList>
    </citation>
    <scope>NUCLEOTIDE SEQUENCE [LARGE SCALE GENOMIC DNA]</scope>
    <source>
        <strain evidence="1">JCA_2017</strain>
    </source>
</reference>
<dbReference type="Proteomes" id="UP000257109">
    <property type="component" value="Unassembled WGS sequence"/>
</dbReference>
<gene>
    <name evidence="1" type="ORF">CR513_60781</name>
</gene>
<organism evidence="1 2">
    <name type="scientific">Mucuna pruriens</name>
    <name type="common">Velvet bean</name>
    <name type="synonym">Dolichos pruriens</name>
    <dbReference type="NCBI Taxonomy" id="157652"/>
    <lineage>
        <taxon>Eukaryota</taxon>
        <taxon>Viridiplantae</taxon>
        <taxon>Streptophyta</taxon>
        <taxon>Embryophyta</taxon>
        <taxon>Tracheophyta</taxon>
        <taxon>Spermatophyta</taxon>
        <taxon>Magnoliopsida</taxon>
        <taxon>eudicotyledons</taxon>
        <taxon>Gunneridae</taxon>
        <taxon>Pentapetalae</taxon>
        <taxon>rosids</taxon>
        <taxon>fabids</taxon>
        <taxon>Fabales</taxon>
        <taxon>Fabaceae</taxon>
        <taxon>Papilionoideae</taxon>
        <taxon>50 kb inversion clade</taxon>
        <taxon>NPAAA clade</taxon>
        <taxon>indigoferoid/millettioid clade</taxon>
        <taxon>Phaseoleae</taxon>
        <taxon>Mucuna</taxon>
    </lineage>
</organism>
<feature type="non-terminal residue" evidence="1">
    <location>
        <position position="1"/>
    </location>
</feature>
<comment type="caution">
    <text evidence="1">The sequence shown here is derived from an EMBL/GenBank/DDBJ whole genome shotgun (WGS) entry which is preliminary data.</text>
</comment>
<dbReference type="EMBL" id="QJKJ01016399">
    <property type="protein sequence ID" value="RDX61029.1"/>
    <property type="molecule type" value="Genomic_DNA"/>
</dbReference>
<dbReference type="Gene3D" id="3.60.10.10">
    <property type="entry name" value="Endonuclease/exonuclease/phosphatase"/>
    <property type="match status" value="1"/>
</dbReference>
<protein>
    <submittedName>
        <fullName evidence="1">Uncharacterized protein</fullName>
    </submittedName>
</protein>
<name>A0A371E4S4_MUCPR</name>
<dbReference type="InterPro" id="IPR036691">
    <property type="entry name" value="Endo/exonu/phosph_ase_sf"/>
</dbReference>
<proteinExistence type="predicted"/>
<evidence type="ECO:0000313" key="2">
    <source>
        <dbReference type="Proteomes" id="UP000257109"/>
    </source>
</evidence>
<accession>A0A371E4S4</accession>
<evidence type="ECO:0000313" key="1">
    <source>
        <dbReference type="EMBL" id="RDX61029.1"/>
    </source>
</evidence>